<protein>
    <submittedName>
        <fullName evidence="10">ATP-binding cassette domain-containing protein</fullName>
    </submittedName>
</protein>
<evidence type="ECO:0000256" key="6">
    <source>
        <dbReference type="ARBA" id="ARBA00022840"/>
    </source>
</evidence>
<proteinExistence type="inferred from homology"/>
<keyword evidence="5" id="KW-0547">Nucleotide-binding</keyword>
<gene>
    <name evidence="10" type="ORF">IAD31_08425</name>
</gene>
<keyword evidence="8" id="KW-0472">Membrane</keyword>
<dbReference type="EMBL" id="DVFO01000090">
    <property type="protein sequence ID" value="HIQ61599.1"/>
    <property type="molecule type" value="Genomic_DNA"/>
</dbReference>
<dbReference type="InterPro" id="IPR027417">
    <property type="entry name" value="P-loop_NTPase"/>
</dbReference>
<dbReference type="GO" id="GO:0042626">
    <property type="term" value="F:ATPase-coupled transmembrane transporter activity"/>
    <property type="evidence" value="ECO:0007669"/>
    <property type="project" value="TreeGrafter"/>
</dbReference>
<dbReference type="PANTHER" id="PTHR43553:SF27">
    <property type="entry name" value="ENERGY-COUPLING FACTOR TRANSPORTER ATP-BINDING PROTEIN ECFA2"/>
    <property type="match status" value="1"/>
</dbReference>
<accession>A0A9D0YTU1</accession>
<reference evidence="10" key="1">
    <citation type="submission" date="2020-10" db="EMBL/GenBank/DDBJ databases">
        <authorList>
            <person name="Gilroy R."/>
        </authorList>
    </citation>
    <scope>NUCLEOTIDE SEQUENCE</scope>
    <source>
        <strain evidence="10">ChiGjej2B2-12916</strain>
    </source>
</reference>
<dbReference type="InterPro" id="IPR003439">
    <property type="entry name" value="ABC_transporter-like_ATP-bd"/>
</dbReference>
<keyword evidence="7" id="KW-1278">Translocase</keyword>
<dbReference type="PROSITE" id="PS00211">
    <property type="entry name" value="ABC_TRANSPORTER_1"/>
    <property type="match status" value="2"/>
</dbReference>
<evidence type="ECO:0000256" key="1">
    <source>
        <dbReference type="ARBA" id="ARBA00004202"/>
    </source>
</evidence>
<dbReference type="SMART" id="SM00382">
    <property type="entry name" value="AAA"/>
    <property type="match status" value="2"/>
</dbReference>
<dbReference type="PANTHER" id="PTHR43553">
    <property type="entry name" value="HEAVY METAL TRANSPORTER"/>
    <property type="match status" value="1"/>
</dbReference>
<dbReference type="AlphaFoldDB" id="A0A9D0YTU1"/>
<sequence>MALLDVQNLTFSYPDASVPALREVSLQIEAGEFVVICGRSGCGKSTLIRQFKSALTPHGTQTGEIFYKGTPLHQVDLRTQAGEIGFVMQNPQQQLVTDKVWHEMAFGLENLGLELGDMRLRVAEMASYFGLQGWFDRKVEELSGGEQQLLNLASVMAMHPQVLVLDEPTSQLDPMAATDFLHTLQRLNQQLGLTVVVVEHRLDQVFPMADRVVVLEEGKILCDGSPRQVGRALAHHPLAVCCPVPMQIYNRVDGGEACPMTVKEGRTWLEQYRDKPQPPMEPHTQPAPRDFALEAREVWFRYDRHGADVLQGLNLQVPRGQLYALMGGNGGGKTTALSLFSGENHPYRGQIRIGGQVRKRGMSLERGVLGVLPQNPQCLFVQDTVGADLEELLDELPVSRKEREDRLAQAIRVTQLEGLLGQHPYDLSGGEQQRAALAKVLLLDPEILLLDEPTKGLDGCYKQTLAQVLGALTEQGKTVFMVSHDVEFCAAYADTCGLMFRGQLVCQKPARDFFLGNHFYTTAANQMAREVFPQAVTVEDVVRACTQDK</sequence>
<feature type="domain" description="ABC transporter" evidence="9">
    <location>
        <begin position="4"/>
        <end position="242"/>
    </location>
</feature>
<evidence type="ECO:0000259" key="9">
    <source>
        <dbReference type="PROSITE" id="PS50893"/>
    </source>
</evidence>
<dbReference type="GO" id="GO:0043190">
    <property type="term" value="C:ATP-binding cassette (ABC) transporter complex"/>
    <property type="evidence" value="ECO:0007669"/>
    <property type="project" value="TreeGrafter"/>
</dbReference>
<name>A0A9D0YTU1_9FIRM</name>
<dbReference type="PROSITE" id="PS50893">
    <property type="entry name" value="ABC_TRANSPORTER_2"/>
    <property type="match status" value="2"/>
</dbReference>
<evidence type="ECO:0000256" key="7">
    <source>
        <dbReference type="ARBA" id="ARBA00022967"/>
    </source>
</evidence>
<evidence type="ECO:0000313" key="10">
    <source>
        <dbReference type="EMBL" id="HIQ61599.1"/>
    </source>
</evidence>
<keyword evidence="3" id="KW-0813">Transport</keyword>
<evidence type="ECO:0000256" key="5">
    <source>
        <dbReference type="ARBA" id="ARBA00022741"/>
    </source>
</evidence>
<reference evidence="10" key="2">
    <citation type="journal article" date="2021" name="PeerJ">
        <title>Extensive microbial diversity within the chicken gut microbiome revealed by metagenomics and culture.</title>
        <authorList>
            <person name="Gilroy R."/>
            <person name="Ravi A."/>
            <person name="Getino M."/>
            <person name="Pursley I."/>
            <person name="Horton D.L."/>
            <person name="Alikhan N.F."/>
            <person name="Baker D."/>
            <person name="Gharbi K."/>
            <person name="Hall N."/>
            <person name="Watson M."/>
            <person name="Adriaenssens E.M."/>
            <person name="Foster-Nyarko E."/>
            <person name="Jarju S."/>
            <person name="Secka A."/>
            <person name="Antonio M."/>
            <person name="Oren A."/>
            <person name="Chaudhuri R.R."/>
            <person name="La Ragione R."/>
            <person name="Hildebrand F."/>
            <person name="Pallen M.J."/>
        </authorList>
    </citation>
    <scope>NUCLEOTIDE SEQUENCE</scope>
    <source>
        <strain evidence="10">ChiGjej2B2-12916</strain>
    </source>
</reference>
<dbReference type="Proteomes" id="UP000886879">
    <property type="component" value="Unassembled WGS sequence"/>
</dbReference>
<evidence type="ECO:0000256" key="3">
    <source>
        <dbReference type="ARBA" id="ARBA00022448"/>
    </source>
</evidence>
<evidence type="ECO:0000256" key="8">
    <source>
        <dbReference type="ARBA" id="ARBA00023136"/>
    </source>
</evidence>
<dbReference type="InterPro" id="IPR050095">
    <property type="entry name" value="ECF_ABC_transporter_ATP-bd"/>
</dbReference>
<keyword evidence="4" id="KW-1003">Cell membrane</keyword>
<dbReference type="Gene3D" id="3.40.50.300">
    <property type="entry name" value="P-loop containing nucleotide triphosphate hydrolases"/>
    <property type="match status" value="2"/>
</dbReference>
<dbReference type="Pfam" id="PF00005">
    <property type="entry name" value="ABC_tran"/>
    <property type="match status" value="2"/>
</dbReference>
<organism evidence="10 11">
    <name type="scientific">Candidatus Enterenecus faecium</name>
    <dbReference type="NCBI Taxonomy" id="2840780"/>
    <lineage>
        <taxon>Bacteria</taxon>
        <taxon>Bacillati</taxon>
        <taxon>Bacillota</taxon>
        <taxon>Clostridia</taxon>
        <taxon>Eubacteriales</taxon>
        <taxon>Candidatus Enterenecus</taxon>
    </lineage>
</organism>
<evidence type="ECO:0000313" key="11">
    <source>
        <dbReference type="Proteomes" id="UP000886879"/>
    </source>
</evidence>
<keyword evidence="6 10" id="KW-0067">ATP-binding</keyword>
<comment type="caution">
    <text evidence="10">The sequence shown here is derived from an EMBL/GenBank/DDBJ whole genome shotgun (WGS) entry which is preliminary data.</text>
</comment>
<evidence type="ECO:0000256" key="2">
    <source>
        <dbReference type="ARBA" id="ARBA00005417"/>
    </source>
</evidence>
<dbReference type="InterPro" id="IPR003593">
    <property type="entry name" value="AAA+_ATPase"/>
</dbReference>
<feature type="domain" description="ABC transporter" evidence="9">
    <location>
        <begin position="293"/>
        <end position="526"/>
    </location>
</feature>
<comment type="similarity">
    <text evidence="2">Belongs to the ABC transporter superfamily.</text>
</comment>
<dbReference type="GO" id="GO:0016887">
    <property type="term" value="F:ATP hydrolysis activity"/>
    <property type="evidence" value="ECO:0007669"/>
    <property type="project" value="InterPro"/>
</dbReference>
<dbReference type="InterPro" id="IPR015856">
    <property type="entry name" value="ABC_transpr_CbiO/EcfA_su"/>
</dbReference>
<dbReference type="CDD" id="cd03225">
    <property type="entry name" value="ABC_cobalt_CbiO_domain1"/>
    <property type="match status" value="2"/>
</dbReference>
<dbReference type="InterPro" id="IPR017871">
    <property type="entry name" value="ABC_transporter-like_CS"/>
</dbReference>
<dbReference type="GO" id="GO:0005524">
    <property type="term" value="F:ATP binding"/>
    <property type="evidence" value="ECO:0007669"/>
    <property type="project" value="UniProtKB-KW"/>
</dbReference>
<dbReference type="SUPFAM" id="SSF52540">
    <property type="entry name" value="P-loop containing nucleoside triphosphate hydrolases"/>
    <property type="match status" value="2"/>
</dbReference>
<evidence type="ECO:0000256" key="4">
    <source>
        <dbReference type="ARBA" id="ARBA00022475"/>
    </source>
</evidence>
<comment type="subcellular location">
    <subcellularLocation>
        <location evidence="1">Cell membrane</location>
        <topology evidence="1">Peripheral membrane protein</topology>
    </subcellularLocation>
</comment>